<dbReference type="EMBL" id="AWQX01000386">
    <property type="protein sequence ID" value="EST18939.1"/>
    <property type="molecule type" value="Genomic_DNA"/>
</dbReference>
<dbReference type="SUPFAM" id="SSF53901">
    <property type="entry name" value="Thiolase-like"/>
    <property type="match status" value="1"/>
</dbReference>
<evidence type="ECO:0000256" key="1">
    <source>
        <dbReference type="ARBA" id="ARBA00022679"/>
    </source>
</evidence>
<proteinExistence type="predicted"/>
<evidence type="ECO:0000259" key="3">
    <source>
        <dbReference type="Pfam" id="PF08392"/>
    </source>
</evidence>
<evidence type="ECO:0000313" key="6">
    <source>
        <dbReference type="Proteomes" id="UP000017984"/>
    </source>
</evidence>
<dbReference type="Pfam" id="PF08541">
    <property type="entry name" value="ACP_syn_III_C"/>
    <property type="match status" value="1"/>
</dbReference>
<organism evidence="5 6">
    <name type="scientific">Streptomyces roseochromogenus subsp. oscitans DS 12.976</name>
    <dbReference type="NCBI Taxonomy" id="1352936"/>
    <lineage>
        <taxon>Bacteria</taxon>
        <taxon>Bacillati</taxon>
        <taxon>Actinomycetota</taxon>
        <taxon>Actinomycetes</taxon>
        <taxon>Kitasatosporales</taxon>
        <taxon>Streptomycetaceae</taxon>
        <taxon>Streptomyces</taxon>
    </lineage>
</organism>
<sequence length="383" mass="40648">MALRPPYETDPVLLAVAAEVPKPVFSTTELLDHARPQFSDKLLDMVGNLGITKRHSILANYPDVIFHGADPKLDTETADLAVASARAAMAKADIAPGKIGLVLGVTSSPGRLLPSLVCDVIARMPELPRDVANLSIEYMGCSAMAKVVETCRWYLAANPGKQVLTVFTEAITPLSPPLSGSYRHFTEVPTAQRQSTVDALHAFLFADASVAMVFGAHGKGPSFGPVKNLTNDLPEDTELGTVPDGGSDIPVVQADHGRRLYTLSPEVTPRGSRYAKQTIAAVLDDPACTLNTPGDASVFFMHTGSTRILDALCEGFLIEKNSPVAAASYNVLRDYANTLGCSVPLMVAEEVRRPGGQGLVCAFGLSFSAGAFTINIPAEGWMP</sequence>
<feature type="domain" description="FAE" evidence="3">
    <location>
        <begin position="74"/>
        <end position="173"/>
    </location>
</feature>
<dbReference type="PATRIC" id="fig|1352936.5.peg.9193"/>
<dbReference type="AlphaFoldDB" id="V6JQ03"/>
<dbReference type="Proteomes" id="UP000017984">
    <property type="component" value="Chromosome"/>
</dbReference>
<name>V6JQ03_STRRC</name>
<dbReference type="STRING" id="1352936.M878_44290"/>
<dbReference type="GO" id="GO:0044550">
    <property type="term" value="P:secondary metabolite biosynthetic process"/>
    <property type="evidence" value="ECO:0007669"/>
    <property type="project" value="TreeGrafter"/>
</dbReference>
<keyword evidence="6" id="KW-1185">Reference proteome</keyword>
<evidence type="ECO:0000256" key="2">
    <source>
        <dbReference type="ARBA" id="ARBA00023315"/>
    </source>
</evidence>
<dbReference type="PANTHER" id="PTHR34069">
    <property type="entry name" value="3-OXOACYL-[ACYL-CARRIER-PROTEIN] SYNTHASE 3"/>
    <property type="match status" value="1"/>
</dbReference>
<evidence type="ECO:0000313" key="5">
    <source>
        <dbReference type="EMBL" id="EST18939.1"/>
    </source>
</evidence>
<keyword evidence="1" id="KW-0808">Transferase</keyword>
<comment type="caution">
    <text evidence="5">The sequence shown here is derived from an EMBL/GenBank/DDBJ whole genome shotgun (WGS) entry which is preliminary data.</text>
</comment>
<dbReference type="RefSeq" id="WP_023553668.1">
    <property type="nucleotide sequence ID" value="NZ_CM002285.1"/>
</dbReference>
<dbReference type="GO" id="GO:0016020">
    <property type="term" value="C:membrane"/>
    <property type="evidence" value="ECO:0007669"/>
    <property type="project" value="InterPro"/>
</dbReference>
<dbReference type="InterPro" id="IPR013601">
    <property type="entry name" value="FAE1_typ3_polyketide_synth"/>
</dbReference>
<dbReference type="GO" id="GO:0016747">
    <property type="term" value="F:acyltransferase activity, transferring groups other than amino-acyl groups"/>
    <property type="evidence" value="ECO:0007669"/>
    <property type="project" value="InterPro"/>
</dbReference>
<dbReference type="InterPro" id="IPR016039">
    <property type="entry name" value="Thiolase-like"/>
</dbReference>
<feature type="domain" description="Beta-ketoacyl-[acyl-carrier-protein] synthase III C-terminal" evidence="4">
    <location>
        <begin position="292"/>
        <end position="375"/>
    </location>
</feature>
<dbReference type="GO" id="GO:0006633">
    <property type="term" value="P:fatty acid biosynthetic process"/>
    <property type="evidence" value="ECO:0007669"/>
    <property type="project" value="InterPro"/>
</dbReference>
<evidence type="ECO:0008006" key="7">
    <source>
        <dbReference type="Google" id="ProtNLM"/>
    </source>
</evidence>
<dbReference type="PANTHER" id="PTHR34069:SF2">
    <property type="entry name" value="BETA-KETOACYL-[ACYL-CARRIER-PROTEIN] SYNTHASE III"/>
    <property type="match status" value="1"/>
</dbReference>
<dbReference type="Gene3D" id="3.40.47.10">
    <property type="match status" value="2"/>
</dbReference>
<protein>
    <recommendedName>
        <fullName evidence="7">3-oxoacyl-ACP synthase</fullName>
    </recommendedName>
</protein>
<dbReference type="Pfam" id="PF08392">
    <property type="entry name" value="FAE1_CUT1_RppA"/>
    <property type="match status" value="1"/>
</dbReference>
<accession>V6JQ03</accession>
<dbReference type="InterPro" id="IPR013747">
    <property type="entry name" value="ACP_syn_III_C"/>
</dbReference>
<dbReference type="OrthoDB" id="3667098at2"/>
<keyword evidence="2" id="KW-0012">Acyltransferase</keyword>
<reference evidence="5 6" key="1">
    <citation type="journal article" date="2014" name="Genome Announc.">
        <title>Draft Genome Sequence of Streptomyces roseochromogenes subsp. oscitans DS 12.976, Producer of the Aminocoumarin Antibiotic Clorobiocin.</title>
        <authorList>
            <person name="Ruckert C."/>
            <person name="Kalinowski J."/>
            <person name="Heide L."/>
            <person name="Apel A.K."/>
        </authorList>
    </citation>
    <scope>NUCLEOTIDE SEQUENCE [LARGE SCALE GENOMIC DNA]</scope>
    <source>
        <strain evidence="5 6">DS 12.976</strain>
    </source>
</reference>
<dbReference type="HOGENOM" id="CLU_721449_0_0_11"/>
<evidence type="ECO:0000259" key="4">
    <source>
        <dbReference type="Pfam" id="PF08541"/>
    </source>
</evidence>
<gene>
    <name evidence="5" type="ORF">M878_44290</name>
</gene>